<feature type="transmembrane region" description="Helical" evidence="1">
    <location>
        <begin position="48"/>
        <end position="70"/>
    </location>
</feature>
<keyword evidence="3" id="KW-1185">Reference proteome</keyword>
<evidence type="ECO:0000313" key="2">
    <source>
        <dbReference type="EMBL" id="ASG67885.1"/>
    </source>
</evidence>
<protein>
    <recommendedName>
        <fullName evidence="4">Transposase</fullName>
    </recommendedName>
</protein>
<evidence type="ECO:0000313" key="3">
    <source>
        <dbReference type="Proteomes" id="UP000249910"/>
    </source>
</evidence>
<keyword evidence="1" id="KW-0812">Transmembrane</keyword>
<accession>A0ABM6LZ66</accession>
<dbReference type="EMBL" id="CP022132">
    <property type="protein sequence ID" value="ASG67885.1"/>
    <property type="molecule type" value="Genomic_DNA"/>
</dbReference>
<dbReference type="Proteomes" id="UP000249910">
    <property type="component" value="Chromosome"/>
</dbReference>
<keyword evidence="1" id="KW-0472">Membrane</keyword>
<evidence type="ECO:0000256" key="1">
    <source>
        <dbReference type="SAM" id="Phobius"/>
    </source>
</evidence>
<reference evidence="2 3" key="1">
    <citation type="submission" date="2017-06" db="EMBL/GenBank/DDBJ databases">
        <title>Complete genome of Francisella halioticida.</title>
        <authorList>
            <person name="Sjodin A."/>
        </authorList>
    </citation>
    <scope>NUCLEOTIDE SEQUENCE [LARGE SCALE GENOMIC DNA]</scope>
    <source>
        <strain evidence="2 3">DSM 23729</strain>
    </source>
</reference>
<proteinExistence type="predicted"/>
<organism evidence="2 3">
    <name type="scientific">Francisella halioticida</name>
    <dbReference type="NCBI Taxonomy" id="549298"/>
    <lineage>
        <taxon>Bacteria</taxon>
        <taxon>Pseudomonadati</taxon>
        <taxon>Pseudomonadota</taxon>
        <taxon>Gammaproteobacteria</taxon>
        <taxon>Thiotrichales</taxon>
        <taxon>Francisellaceae</taxon>
        <taxon>Francisella</taxon>
    </lineage>
</organism>
<evidence type="ECO:0008006" key="4">
    <source>
        <dbReference type="Google" id="ProtNLM"/>
    </source>
</evidence>
<gene>
    <name evidence="2" type="ORF">CDV26_05340</name>
</gene>
<sequence>MNNSNKTFAVFKPNHDTYLKLITKIFISISYCSKDPKEVIDIPKKQHLINIFSFSIFLIFKNTVLVRLYIKKRLTLLSKINPHHQILIKQSIISLDFKLMKIANTTNNT</sequence>
<keyword evidence="1" id="KW-1133">Transmembrane helix</keyword>
<name>A0ABM6LZ66_9GAMM</name>